<sequence length="115" mass="13441">MLDGWLSNSDEQVKTVILIKVSLPERTIHIEKWQYGNVENTQITRGRSKPTIYVPTKIHEIDIVDKKVIGDPLWISFRRVMLRKPNPKRKRETDFVFNKKELARIAADIWAAAKT</sequence>
<dbReference type="EMBL" id="NESQ01000321">
    <property type="protein sequence ID" value="PUU74138.1"/>
    <property type="molecule type" value="Genomic_DNA"/>
</dbReference>
<accession>A0A2T6ZF55</accession>
<evidence type="ECO:0000313" key="2">
    <source>
        <dbReference type="Proteomes" id="UP000244722"/>
    </source>
</evidence>
<proteinExistence type="predicted"/>
<dbReference type="STRING" id="42251.A0A2T6ZF55"/>
<keyword evidence="2" id="KW-1185">Reference proteome</keyword>
<dbReference type="AlphaFoldDB" id="A0A2T6ZF55"/>
<dbReference type="Proteomes" id="UP000244722">
    <property type="component" value="Unassembled WGS sequence"/>
</dbReference>
<comment type="caution">
    <text evidence="1">The sequence shown here is derived from an EMBL/GenBank/DDBJ whole genome shotgun (WGS) entry which is preliminary data.</text>
</comment>
<organism evidence="1 2">
    <name type="scientific">Tuber borchii</name>
    <name type="common">White truffle</name>
    <dbReference type="NCBI Taxonomy" id="42251"/>
    <lineage>
        <taxon>Eukaryota</taxon>
        <taxon>Fungi</taxon>
        <taxon>Dikarya</taxon>
        <taxon>Ascomycota</taxon>
        <taxon>Pezizomycotina</taxon>
        <taxon>Pezizomycetes</taxon>
        <taxon>Pezizales</taxon>
        <taxon>Tuberaceae</taxon>
        <taxon>Tuber</taxon>
    </lineage>
</organism>
<dbReference type="OrthoDB" id="76567at2759"/>
<name>A0A2T6ZF55_TUBBO</name>
<protein>
    <submittedName>
        <fullName evidence="1">Uncharacterized protein</fullName>
    </submittedName>
</protein>
<evidence type="ECO:0000313" key="1">
    <source>
        <dbReference type="EMBL" id="PUU74138.1"/>
    </source>
</evidence>
<gene>
    <name evidence="1" type="ORF">B9Z19DRAFT_1093588</name>
</gene>
<reference evidence="1 2" key="1">
    <citation type="submission" date="2017-04" db="EMBL/GenBank/DDBJ databases">
        <title>Draft genome sequence of Tuber borchii Vittad., a whitish edible truffle.</title>
        <authorList>
            <consortium name="DOE Joint Genome Institute"/>
            <person name="Murat C."/>
            <person name="Kuo A."/>
            <person name="Barry K.W."/>
            <person name="Clum A."/>
            <person name="Dockter R.B."/>
            <person name="Fauchery L."/>
            <person name="Iotti M."/>
            <person name="Kohler A."/>
            <person name="Labutti K."/>
            <person name="Lindquist E.A."/>
            <person name="Lipzen A."/>
            <person name="Ohm R.A."/>
            <person name="Wang M."/>
            <person name="Grigoriev I.V."/>
            <person name="Zambonelli A."/>
            <person name="Martin F.M."/>
        </authorList>
    </citation>
    <scope>NUCLEOTIDE SEQUENCE [LARGE SCALE GENOMIC DNA]</scope>
    <source>
        <strain evidence="1 2">Tbo3840</strain>
    </source>
</reference>